<dbReference type="Proteomes" id="UP000477722">
    <property type="component" value="Unassembled WGS sequence"/>
</dbReference>
<gene>
    <name evidence="1" type="ORF">G5C65_00210</name>
</gene>
<accession>A0A6G4WNH2</accession>
<name>A0A6G4WNH2_9ACTN</name>
<keyword evidence="2" id="KW-1185">Reference proteome</keyword>
<comment type="caution">
    <text evidence="1">The sequence shown here is derived from an EMBL/GenBank/DDBJ whole genome shotgun (WGS) entry which is preliminary data.</text>
</comment>
<evidence type="ECO:0000313" key="1">
    <source>
        <dbReference type="EMBL" id="NGO66809.1"/>
    </source>
</evidence>
<dbReference type="RefSeq" id="WP_165296485.1">
    <property type="nucleotide sequence ID" value="NZ_JAAKZZ010000001.1"/>
</dbReference>
<protein>
    <submittedName>
        <fullName evidence="1">Uncharacterized protein</fullName>
    </submittedName>
</protein>
<proteinExistence type="predicted"/>
<sequence>MGKAQLAWDELNARQRTYMEVLYAEDQGLEEEQRRLGAQGRFTKNPAHVWRRIFLSGQYAPTPRALRARGVWESGAGSTLAALADRGLIELGTTDSGAPYALLTRAGRAAIRAGLGIVPTPRKEPWELSEWLWREMAKVARAGAEGLPTEELFGSAHLYLVAGYDMHRGNRPYLHVHEQTVTYTPRDFDGRPYTGRQASRAVRRYRFTEEGRAHYAEHVADYRAFYPDIEAPDAAPAVEG</sequence>
<evidence type="ECO:0000313" key="2">
    <source>
        <dbReference type="Proteomes" id="UP000477722"/>
    </source>
</evidence>
<dbReference type="EMBL" id="JAAKZZ010000001">
    <property type="protein sequence ID" value="NGO66809.1"/>
    <property type="molecule type" value="Genomic_DNA"/>
</dbReference>
<dbReference type="AlphaFoldDB" id="A0A6G4WNH2"/>
<organism evidence="1 2">
    <name type="scientific">Streptomyces boncukensis</name>
    <dbReference type="NCBI Taxonomy" id="2711219"/>
    <lineage>
        <taxon>Bacteria</taxon>
        <taxon>Bacillati</taxon>
        <taxon>Actinomycetota</taxon>
        <taxon>Actinomycetes</taxon>
        <taxon>Kitasatosporales</taxon>
        <taxon>Streptomycetaceae</taxon>
        <taxon>Streptomyces</taxon>
    </lineage>
</organism>
<reference evidence="1 2" key="1">
    <citation type="submission" date="2020-02" db="EMBL/GenBank/DDBJ databases">
        <title>Whole-genome analyses of novel actinobacteria.</title>
        <authorList>
            <person name="Sahin N."/>
            <person name="Tatar D."/>
        </authorList>
    </citation>
    <scope>NUCLEOTIDE SEQUENCE [LARGE SCALE GENOMIC DNA]</scope>
    <source>
        <strain evidence="1 2">SB3404</strain>
    </source>
</reference>